<keyword evidence="2" id="KW-1185">Reference proteome</keyword>
<dbReference type="EMBL" id="KL584777">
    <property type="protein sequence ID" value="KEQ91590.1"/>
    <property type="molecule type" value="Genomic_DNA"/>
</dbReference>
<dbReference type="RefSeq" id="XP_013340099.1">
    <property type="nucleotide sequence ID" value="XM_013484645.1"/>
</dbReference>
<sequence>MTFFFGFISIFSVQHFEIILSNMKLSEPFLLQLSPELRVLVLGYLFDDPSHCSFEHPIRKVCKSLHDEATLELFGRKHVNLWLSRDVASHISIWPPSPGSSSFAFILLLSLWHPHEILESSWASFCTSHLAPFLSHAEETTVVYWKEHSFDVRMEQRRNKRPRLLSSKMLGVTWKDEQTLRSKESFQHDLTALAHAPDLVCTAGLGKGLPIFPTRGLALENWITRIESTRRLIMDGRITS</sequence>
<name>A0A074Y1J0_AURSE</name>
<gene>
    <name evidence="1" type="ORF">AUEXF2481DRAFT_462546</name>
</gene>
<dbReference type="AlphaFoldDB" id="A0A074Y1J0"/>
<dbReference type="InParanoid" id="A0A074Y1J0"/>
<organism evidence="1 2">
    <name type="scientific">Aureobasidium subglaciale (strain EXF-2481)</name>
    <name type="common">Aureobasidium pullulans var. subglaciale</name>
    <dbReference type="NCBI Taxonomy" id="1043005"/>
    <lineage>
        <taxon>Eukaryota</taxon>
        <taxon>Fungi</taxon>
        <taxon>Dikarya</taxon>
        <taxon>Ascomycota</taxon>
        <taxon>Pezizomycotina</taxon>
        <taxon>Dothideomycetes</taxon>
        <taxon>Dothideomycetidae</taxon>
        <taxon>Dothideales</taxon>
        <taxon>Saccotheciaceae</taxon>
        <taxon>Aureobasidium</taxon>
    </lineage>
</organism>
<evidence type="ECO:0000313" key="1">
    <source>
        <dbReference type="EMBL" id="KEQ91590.1"/>
    </source>
</evidence>
<dbReference type="Proteomes" id="UP000030641">
    <property type="component" value="Unassembled WGS sequence"/>
</dbReference>
<accession>A0A074Y1J0</accession>
<protein>
    <submittedName>
        <fullName evidence="1">Uncharacterized protein</fullName>
    </submittedName>
</protein>
<dbReference type="HOGENOM" id="CLU_1156180_0_0_1"/>
<reference evidence="1 2" key="1">
    <citation type="journal article" date="2014" name="BMC Genomics">
        <title>Genome sequencing of four Aureobasidium pullulans varieties: biotechnological potential, stress tolerance, and description of new species.</title>
        <authorList>
            <person name="Gostin Ar C."/>
            <person name="Ohm R.A."/>
            <person name="Kogej T."/>
            <person name="Sonjak S."/>
            <person name="Turk M."/>
            <person name="Zajc J."/>
            <person name="Zalar P."/>
            <person name="Grube M."/>
            <person name="Sun H."/>
            <person name="Han J."/>
            <person name="Sharma A."/>
            <person name="Chiniquy J."/>
            <person name="Ngan C.Y."/>
            <person name="Lipzen A."/>
            <person name="Barry K."/>
            <person name="Grigoriev I.V."/>
            <person name="Gunde-Cimerman N."/>
        </authorList>
    </citation>
    <scope>NUCLEOTIDE SEQUENCE [LARGE SCALE GENOMIC DNA]</scope>
    <source>
        <strain evidence="1 2">EXF-2481</strain>
    </source>
</reference>
<evidence type="ECO:0000313" key="2">
    <source>
        <dbReference type="Proteomes" id="UP000030641"/>
    </source>
</evidence>
<proteinExistence type="predicted"/>
<dbReference type="GeneID" id="25368085"/>